<reference evidence="1 2" key="1">
    <citation type="journal article" date="2019" name="Int. J. Syst. Evol. Microbiol.">
        <title>The Global Catalogue of Microorganisms (GCM) 10K type strain sequencing project: providing services to taxonomists for standard genome sequencing and annotation.</title>
        <authorList>
            <consortium name="The Broad Institute Genomics Platform"/>
            <consortium name="The Broad Institute Genome Sequencing Center for Infectious Disease"/>
            <person name="Wu L."/>
            <person name="Ma J."/>
        </authorList>
    </citation>
    <scope>NUCLEOTIDE SEQUENCE [LARGE SCALE GENOMIC DNA]</scope>
    <source>
        <strain evidence="1 2">XZYJ18</strain>
    </source>
</reference>
<gene>
    <name evidence="1" type="ORF">ACFO9K_11405</name>
</gene>
<proteinExistence type="predicted"/>
<evidence type="ECO:0000313" key="2">
    <source>
        <dbReference type="Proteomes" id="UP001595945"/>
    </source>
</evidence>
<dbReference type="Proteomes" id="UP001595945">
    <property type="component" value="Unassembled WGS sequence"/>
</dbReference>
<evidence type="ECO:0008006" key="3">
    <source>
        <dbReference type="Google" id="ProtNLM"/>
    </source>
</evidence>
<dbReference type="EMBL" id="JBHSHT010000001">
    <property type="protein sequence ID" value="MFC4824865.1"/>
    <property type="molecule type" value="Genomic_DNA"/>
</dbReference>
<dbReference type="PROSITE" id="PS51257">
    <property type="entry name" value="PROKAR_LIPOPROTEIN"/>
    <property type="match status" value="1"/>
</dbReference>
<comment type="caution">
    <text evidence="1">The sequence shown here is derived from an EMBL/GenBank/DDBJ whole genome shotgun (WGS) entry which is preliminary data.</text>
</comment>
<name>A0ABD5Q2H8_9EURY</name>
<dbReference type="GeneID" id="73044434"/>
<dbReference type="AlphaFoldDB" id="A0ABD5Q2H8"/>
<dbReference type="RefSeq" id="WP_254269419.1">
    <property type="nucleotide sequence ID" value="NZ_CP100400.1"/>
</dbReference>
<protein>
    <recommendedName>
        <fullName evidence="3">Lipoprotein</fullName>
    </recommendedName>
</protein>
<accession>A0ABD5Q2H8</accession>
<organism evidence="1 2">
    <name type="scientific">Halorussus aquaticus</name>
    <dbReference type="NCBI Taxonomy" id="2953748"/>
    <lineage>
        <taxon>Archaea</taxon>
        <taxon>Methanobacteriati</taxon>
        <taxon>Methanobacteriota</taxon>
        <taxon>Stenosarchaea group</taxon>
        <taxon>Halobacteria</taxon>
        <taxon>Halobacteriales</taxon>
        <taxon>Haladaptataceae</taxon>
        <taxon>Halorussus</taxon>
    </lineage>
</organism>
<sequence>MRSRRAFLISLLAATVSAGCSSRPRPDPIELTVRNSGTDPYRVRIVLDEVESDRTFSEEITVAAGDVAELSAFPRYRGVHAKVFVNGSIAFERTYTSGPSCSSREFSVDVGTDGYVTLLDGTCV</sequence>
<evidence type="ECO:0000313" key="1">
    <source>
        <dbReference type="EMBL" id="MFC4824865.1"/>
    </source>
</evidence>
<keyword evidence="2" id="KW-1185">Reference proteome</keyword>